<dbReference type="PANTHER" id="PTHR43179">
    <property type="entry name" value="RHAMNOSYLTRANSFERASE WBBL"/>
    <property type="match status" value="1"/>
</dbReference>
<comment type="similarity">
    <text evidence="1">Belongs to the glycosyltransferase 2 family.</text>
</comment>
<keyword evidence="3" id="KW-0808">Transferase</keyword>
<protein>
    <recommendedName>
        <fullName evidence="4">Glycosyltransferase 2-like domain-containing protein</fullName>
    </recommendedName>
</protein>
<dbReference type="EMBL" id="PFLF01000114">
    <property type="protein sequence ID" value="PIY68530.1"/>
    <property type="molecule type" value="Genomic_DNA"/>
</dbReference>
<dbReference type="Pfam" id="PF00535">
    <property type="entry name" value="Glycos_transf_2"/>
    <property type="match status" value="1"/>
</dbReference>
<evidence type="ECO:0000256" key="1">
    <source>
        <dbReference type="ARBA" id="ARBA00006739"/>
    </source>
</evidence>
<proteinExistence type="inferred from homology"/>
<evidence type="ECO:0000256" key="3">
    <source>
        <dbReference type="ARBA" id="ARBA00022679"/>
    </source>
</evidence>
<dbReference type="AlphaFoldDB" id="A0A2M7QCE1"/>
<reference evidence="6" key="1">
    <citation type="submission" date="2017-09" db="EMBL/GenBank/DDBJ databases">
        <title>Depth-based differentiation of microbial function through sediment-hosted aquifers and enrichment of novel symbionts in the deep terrestrial subsurface.</title>
        <authorList>
            <person name="Probst A.J."/>
            <person name="Ladd B."/>
            <person name="Jarett J.K."/>
            <person name="Geller-Mcgrath D.E."/>
            <person name="Sieber C.M.K."/>
            <person name="Emerson J.B."/>
            <person name="Anantharaman K."/>
            <person name="Thomas B.C."/>
            <person name="Malmstrom R."/>
            <person name="Stieglmeier M."/>
            <person name="Klingl A."/>
            <person name="Woyke T."/>
            <person name="Ryan C.M."/>
            <person name="Banfield J.F."/>
        </authorList>
    </citation>
    <scope>NUCLEOTIDE SEQUENCE [LARGE SCALE GENOMIC DNA]</scope>
</reference>
<dbReference type="GO" id="GO:0016757">
    <property type="term" value="F:glycosyltransferase activity"/>
    <property type="evidence" value="ECO:0007669"/>
    <property type="project" value="UniProtKB-KW"/>
</dbReference>
<dbReference type="InterPro" id="IPR001173">
    <property type="entry name" value="Glyco_trans_2-like"/>
</dbReference>
<dbReference type="SUPFAM" id="SSF53448">
    <property type="entry name" value="Nucleotide-diphospho-sugar transferases"/>
    <property type="match status" value="1"/>
</dbReference>
<accession>A0A2M7QCE1</accession>
<dbReference type="InterPro" id="IPR029044">
    <property type="entry name" value="Nucleotide-diphossugar_trans"/>
</dbReference>
<evidence type="ECO:0000259" key="4">
    <source>
        <dbReference type="Pfam" id="PF00535"/>
    </source>
</evidence>
<name>A0A2M7QCE1_9BACT</name>
<dbReference type="PANTHER" id="PTHR43179:SF12">
    <property type="entry name" value="GALACTOFURANOSYLTRANSFERASE GLFT2"/>
    <property type="match status" value="1"/>
</dbReference>
<organism evidence="5 6">
    <name type="scientific">Candidatus Roizmanbacteria bacterium CG_4_10_14_0_8_um_filter_39_9</name>
    <dbReference type="NCBI Taxonomy" id="1974829"/>
    <lineage>
        <taxon>Bacteria</taxon>
        <taxon>Candidatus Roizmaniibacteriota</taxon>
    </lineage>
</organism>
<comment type="caution">
    <text evidence="5">The sequence shown here is derived from an EMBL/GenBank/DDBJ whole genome shotgun (WGS) entry which is preliminary data.</text>
</comment>
<evidence type="ECO:0000313" key="5">
    <source>
        <dbReference type="EMBL" id="PIY68530.1"/>
    </source>
</evidence>
<dbReference type="Proteomes" id="UP000230108">
    <property type="component" value="Unassembled WGS sequence"/>
</dbReference>
<gene>
    <name evidence="5" type="ORF">COY90_05375</name>
</gene>
<sequence length="283" mass="32709">MNYMSHTLAIVTVVYNNYTILSNYFKTFDVQTDLDFRIYVVDLSDEKKDYDYPRYVTYIPGKNKGYAHGANLGIHQALNDRYNLLAVMNCDVEVPSQFVEKLKKSIVSHPLSLIGGKIYYGAGYEYHKDRYTKHDLGTVLWYAGGINDWRNCVTNHRGVDEVDHGQFNQFEKTDFITGCLMAYDADTSLKLGLWDEEYFLYYEDADYCERAKRTGVSLYYDPSVILWHKNAQSTGGSGSTIHTQYQKKNRLRFGLKYAPLRTKIHLIKNEVGAFLNSLCKCDE</sequence>
<keyword evidence="2" id="KW-0328">Glycosyltransferase</keyword>
<evidence type="ECO:0000313" key="6">
    <source>
        <dbReference type="Proteomes" id="UP000230108"/>
    </source>
</evidence>
<dbReference type="Gene3D" id="3.90.550.10">
    <property type="entry name" value="Spore Coat Polysaccharide Biosynthesis Protein SpsA, Chain A"/>
    <property type="match status" value="1"/>
</dbReference>
<evidence type="ECO:0000256" key="2">
    <source>
        <dbReference type="ARBA" id="ARBA00022676"/>
    </source>
</evidence>
<feature type="domain" description="Glycosyltransferase 2-like" evidence="4">
    <location>
        <begin position="10"/>
        <end position="146"/>
    </location>
</feature>